<dbReference type="GO" id="GO:0000287">
    <property type="term" value="F:magnesium ion binding"/>
    <property type="evidence" value="ECO:0007669"/>
    <property type="project" value="TreeGrafter"/>
</dbReference>
<name>A0AAQ0S5I2_9STAP</name>
<reference evidence="1 2" key="1">
    <citation type="submission" date="2018-10" db="EMBL/GenBank/DDBJ databases">
        <title>Staphylococcus pseudoxylosus sp. nov., isolated from bovine mastitis.</title>
        <authorList>
            <person name="Macfadyen A.C."/>
            <person name="Leroy S."/>
            <person name="Harrison E.M."/>
            <person name="Parkhill J."/>
            <person name="Holmes M.A."/>
            <person name="Paterson G.K."/>
        </authorList>
    </citation>
    <scope>NUCLEOTIDE SEQUENCE [LARGE SCALE GENOMIC DNA]</scope>
    <source>
        <strain evidence="1 2">S04009</strain>
    </source>
</reference>
<dbReference type="GO" id="GO:0005829">
    <property type="term" value="C:cytosol"/>
    <property type="evidence" value="ECO:0007669"/>
    <property type="project" value="TreeGrafter"/>
</dbReference>
<dbReference type="SFLD" id="SFLDS00003">
    <property type="entry name" value="Haloacid_Dehalogenase"/>
    <property type="match status" value="1"/>
</dbReference>
<dbReference type="NCBIfam" id="TIGR00099">
    <property type="entry name" value="Cof-subfamily"/>
    <property type="match status" value="1"/>
</dbReference>
<gene>
    <name evidence="1" type="ORF">D9V42_13960</name>
</gene>
<dbReference type="Gene3D" id="3.30.1240.10">
    <property type="match status" value="1"/>
</dbReference>
<sequence length="266" mass="30648">MKLIAIDMDGTLLNSKNKVSKIQLNYLEKIVNRTDIIIVVTTGRPIEGISNFIPSYLLEKMYIIALNGTIILNQQKQVISEFPIINEDVLTLQKFALKHNIEMSILDRTKFYTLQEPISYIFRFDLHLNNMELSTLAVEDISKLKAIFKVQYIIEPIDVHNVYRTLPDFFYDKFCIINSAPYLIEFMAPCTNKGYAVKELCNYLQINMNDVYTIGDGKNDLPMFNITDNSIAMDNATDAIKKHAKYITMNNNENGVKYAIQNYVLN</sequence>
<dbReference type="RefSeq" id="WP_122065469.1">
    <property type="nucleotide sequence ID" value="NZ_JAHCSS010000018.1"/>
</dbReference>
<dbReference type="AlphaFoldDB" id="A0AAQ0S5I2"/>
<dbReference type="NCBIfam" id="TIGR01484">
    <property type="entry name" value="HAD-SF-IIB"/>
    <property type="match status" value="1"/>
</dbReference>
<dbReference type="PROSITE" id="PS01228">
    <property type="entry name" value="COF_1"/>
    <property type="match status" value="1"/>
</dbReference>
<comment type="caution">
    <text evidence="1">The sequence shown here is derived from an EMBL/GenBank/DDBJ whole genome shotgun (WGS) entry which is preliminary data.</text>
</comment>
<dbReference type="Pfam" id="PF08282">
    <property type="entry name" value="Hydrolase_3"/>
    <property type="match status" value="1"/>
</dbReference>
<evidence type="ECO:0000313" key="1">
    <source>
        <dbReference type="EMBL" id="RMI83878.1"/>
    </source>
</evidence>
<dbReference type="EMBL" id="RCVN01000024">
    <property type="protein sequence ID" value="RMI83878.1"/>
    <property type="molecule type" value="Genomic_DNA"/>
</dbReference>
<evidence type="ECO:0000313" key="2">
    <source>
        <dbReference type="Proteomes" id="UP000269505"/>
    </source>
</evidence>
<dbReference type="SUPFAM" id="SSF56784">
    <property type="entry name" value="HAD-like"/>
    <property type="match status" value="1"/>
</dbReference>
<dbReference type="InterPro" id="IPR036412">
    <property type="entry name" value="HAD-like_sf"/>
</dbReference>
<dbReference type="GO" id="GO:0016791">
    <property type="term" value="F:phosphatase activity"/>
    <property type="evidence" value="ECO:0007669"/>
    <property type="project" value="UniProtKB-ARBA"/>
</dbReference>
<dbReference type="InterPro" id="IPR000150">
    <property type="entry name" value="Cof"/>
</dbReference>
<proteinExistence type="predicted"/>
<dbReference type="Gene3D" id="3.40.50.1000">
    <property type="entry name" value="HAD superfamily/HAD-like"/>
    <property type="match status" value="1"/>
</dbReference>
<dbReference type="InterPro" id="IPR023214">
    <property type="entry name" value="HAD_sf"/>
</dbReference>
<dbReference type="InterPro" id="IPR006379">
    <property type="entry name" value="HAD-SF_hydro_IIB"/>
</dbReference>
<protein>
    <submittedName>
        <fullName evidence="1">HAD family phosphatase</fullName>
    </submittedName>
</protein>
<dbReference type="PANTHER" id="PTHR10000:SF8">
    <property type="entry name" value="HAD SUPERFAMILY HYDROLASE-LIKE, TYPE 3"/>
    <property type="match status" value="1"/>
</dbReference>
<dbReference type="SFLD" id="SFLDG01140">
    <property type="entry name" value="C2.B:_Phosphomannomutase_and_P"/>
    <property type="match status" value="1"/>
</dbReference>
<keyword evidence="2" id="KW-1185">Reference proteome</keyword>
<accession>A0AAQ0S5I2</accession>
<organism evidence="1 2">
    <name type="scientific">Staphylococcus pseudoxylosus</name>
    <dbReference type="NCBI Taxonomy" id="2282419"/>
    <lineage>
        <taxon>Bacteria</taxon>
        <taxon>Bacillati</taxon>
        <taxon>Bacillota</taxon>
        <taxon>Bacilli</taxon>
        <taxon>Bacillales</taxon>
        <taxon>Staphylococcaceae</taxon>
        <taxon>Staphylococcus</taxon>
    </lineage>
</organism>
<dbReference type="PANTHER" id="PTHR10000">
    <property type="entry name" value="PHOSPHOSERINE PHOSPHATASE"/>
    <property type="match status" value="1"/>
</dbReference>
<dbReference type="Proteomes" id="UP000269505">
    <property type="component" value="Unassembled WGS sequence"/>
</dbReference>
<dbReference type="CDD" id="cd07516">
    <property type="entry name" value="HAD_Pase"/>
    <property type="match status" value="1"/>
</dbReference>